<reference evidence="2" key="1">
    <citation type="journal article" date="2019" name="Int. J. Syst. Evol. Microbiol.">
        <title>The Global Catalogue of Microorganisms (GCM) 10K type strain sequencing project: providing services to taxonomists for standard genome sequencing and annotation.</title>
        <authorList>
            <consortium name="The Broad Institute Genomics Platform"/>
            <consortium name="The Broad Institute Genome Sequencing Center for Infectious Disease"/>
            <person name="Wu L."/>
            <person name="Ma J."/>
        </authorList>
    </citation>
    <scope>NUCLEOTIDE SEQUENCE [LARGE SCALE GENOMIC DNA]</scope>
    <source>
        <strain evidence="2">JCM 17342</strain>
    </source>
</reference>
<evidence type="ECO:0000313" key="1">
    <source>
        <dbReference type="EMBL" id="GAA3991133.1"/>
    </source>
</evidence>
<protein>
    <submittedName>
        <fullName evidence="1">Uncharacterized protein</fullName>
    </submittedName>
</protein>
<name>A0ABP7R2A3_9PSEU</name>
<accession>A0ABP7R2A3</accession>
<gene>
    <name evidence="1" type="ORF">GCM10022247_07490</name>
</gene>
<organism evidence="1 2">
    <name type="scientific">Allokutzneria multivorans</name>
    <dbReference type="NCBI Taxonomy" id="1142134"/>
    <lineage>
        <taxon>Bacteria</taxon>
        <taxon>Bacillati</taxon>
        <taxon>Actinomycetota</taxon>
        <taxon>Actinomycetes</taxon>
        <taxon>Pseudonocardiales</taxon>
        <taxon>Pseudonocardiaceae</taxon>
        <taxon>Allokutzneria</taxon>
    </lineage>
</organism>
<dbReference type="EMBL" id="BAABAL010000004">
    <property type="protein sequence ID" value="GAA3991133.1"/>
    <property type="molecule type" value="Genomic_DNA"/>
</dbReference>
<dbReference type="RefSeq" id="WP_344871070.1">
    <property type="nucleotide sequence ID" value="NZ_BAABAL010000004.1"/>
</dbReference>
<evidence type="ECO:0000313" key="2">
    <source>
        <dbReference type="Proteomes" id="UP001501747"/>
    </source>
</evidence>
<keyword evidence="2" id="KW-1185">Reference proteome</keyword>
<comment type="caution">
    <text evidence="1">The sequence shown here is derived from an EMBL/GenBank/DDBJ whole genome shotgun (WGS) entry which is preliminary data.</text>
</comment>
<sequence>MGIFEELIKHAAGHLGKEMAHRAGEALTDHEKVREMCVLFLMAHGLDRTSAERVTADKLSSSSGTTPFLSYAIVDLEVRYRLGDYRSCEGVYNEYFKMDRERFLRGPRLCTCQRPGSWHHPSEVAQHVRWMAIVHGTSDVSKISPRRHAHRKDLLRRFAVAHNVPVHILGERVLAEYSNSSSAYDTIARAYAAAGMSGTDWRQCDGMTPERLGLEPEPLPDCVCRRYRHPMSESVKYQKESGYA</sequence>
<proteinExistence type="predicted"/>
<dbReference type="Proteomes" id="UP001501747">
    <property type="component" value="Unassembled WGS sequence"/>
</dbReference>